<dbReference type="CDD" id="cd01335">
    <property type="entry name" value="Radical_SAM"/>
    <property type="match status" value="1"/>
</dbReference>
<dbReference type="InterPro" id="IPR010505">
    <property type="entry name" value="MoaA_twitch"/>
</dbReference>
<dbReference type="InterPro" id="IPR000385">
    <property type="entry name" value="MoaA_NifB_PqqE_Fe-S-bd_CS"/>
</dbReference>
<dbReference type="Gene3D" id="3.20.20.70">
    <property type="entry name" value="Aldolase class I"/>
    <property type="match status" value="1"/>
</dbReference>
<evidence type="ECO:0000313" key="17">
    <source>
        <dbReference type="Proteomes" id="UP000478008"/>
    </source>
</evidence>
<evidence type="ECO:0000256" key="3">
    <source>
        <dbReference type="ARBA" id="ARBA00012167"/>
    </source>
</evidence>
<dbReference type="SMART" id="SM00729">
    <property type="entry name" value="Elp3"/>
    <property type="match status" value="1"/>
</dbReference>
<sequence>MFSLSRNGLSTIMYSVKAIGIRNTPNLILRSRFSSASYVKLHQQKNGTENDKEQTIVPENIRTNSITNKGKHPVGHRLARLRKQNVKEFSEFLVDTFGRHHDYLRISITEKCNLRCRYCMPEEGVKLTPDEKLLTTDEIVRIARIFASEGVHKIRLTGGEPTVRKDVVELVKRLHEIPGIDEICMTSNGLALHRKLQALFENGLTSLNLSMDTMINGKFILITRRNGLSAVMKSLRKALSFGTLKVKINTVVMRNINDDEILNFVELTKDHPIDVRFIEYMPFDGNKWSKNKMVAYKEILEIINAKYPDLTRLQPKHGDTAKMYQVPSFKGRVGFITSMTSDFCATCTRLRITNDGNLKVCLFGNEEVSLRDVLRKGASDKEVLEVIGKAVKKKKAKHGGLTVAELKDRPNRPMILIGG</sequence>
<evidence type="ECO:0000256" key="13">
    <source>
        <dbReference type="ARBA" id="ARBA00048697"/>
    </source>
</evidence>
<dbReference type="EMBL" id="JABCYN010000023">
    <property type="protein sequence ID" value="KAF6012774.1"/>
    <property type="molecule type" value="Genomic_DNA"/>
</dbReference>
<dbReference type="GO" id="GO:0061798">
    <property type="term" value="F:GTP 3',8'-cyclase activity"/>
    <property type="evidence" value="ECO:0007669"/>
    <property type="project" value="UniProtKB-EC"/>
</dbReference>
<dbReference type="InterPro" id="IPR007197">
    <property type="entry name" value="rSAM"/>
</dbReference>
<gene>
    <name evidence="16" type="ORF">DEBR0S5_11452G</name>
    <name evidence="15" type="ORF">HII12_002296</name>
</gene>
<keyword evidence="4" id="KW-0004">4Fe-4S</keyword>
<dbReference type="EC" id="4.1.99.22" evidence="3"/>
<dbReference type="PROSITE" id="PS01305">
    <property type="entry name" value="MOAA_NIFB_PQQE"/>
    <property type="match status" value="1"/>
</dbReference>
<evidence type="ECO:0000259" key="14">
    <source>
        <dbReference type="PROSITE" id="PS51918"/>
    </source>
</evidence>
<evidence type="ECO:0000256" key="5">
    <source>
        <dbReference type="ARBA" id="ARBA00022691"/>
    </source>
</evidence>
<dbReference type="InterPro" id="IPR013483">
    <property type="entry name" value="MoaA"/>
</dbReference>
<keyword evidence="7" id="KW-0547">Nucleotide-binding</keyword>
<dbReference type="Pfam" id="PF06463">
    <property type="entry name" value="Mob_synth_C"/>
    <property type="match status" value="1"/>
</dbReference>
<dbReference type="EMBL" id="CABFWN010000005">
    <property type="protein sequence ID" value="VUG19766.1"/>
    <property type="molecule type" value="Genomic_DNA"/>
</dbReference>
<dbReference type="PANTHER" id="PTHR22960:SF0">
    <property type="entry name" value="MOLYBDENUM COFACTOR BIOSYNTHESIS PROTEIN 1"/>
    <property type="match status" value="1"/>
</dbReference>
<dbReference type="SFLD" id="SFLDS00029">
    <property type="entry name" value="Radical_SAM"/>
    <property type="match status" value="1"/>
</dbReference>
<evidence type="ECO:0000256" key="11">
    <source>
        <dbReference type="ARBA" id="ARBA00023150"/>
    </source>
</evidence>
<evidence type="ECO:0000256" key="8">
    <source>
        <dbReference type="ARBA" id="ARBA00023004"/>
    </source>
</evidence>
<dbReference type="SUPFAM" id="SSF102114">
    <property type="entry name" value="Radical SAM enzymes"/>
    <property type="match status" value="1"/>
</dbReference>
<dbReference type="HAMAP" id="MF_01225_B">
    <property type="entry name" value="MoaA_B"/>
    <property type="match status" value="1"/>
</dbReference>
<dbReference type="InterPro" id="IPR013785">
    <property type="entry name" value="Aldolase_TIM"/>
</dbReference>
<protein>
    <recommendedName>
        <fullName evidence="3">GTP 3',8-cyclase</fullName>
        <ecNumber evidence="3">4.1.99.22</ecNumber>
    </recommendedName>
</protein>
<reference evidence="15 18" key="2">
    <citation type="journal article" date="2020" name="Appl. Microbiol. Biotechnol.">
        <title>Targeted gene deletion in Brettanomyces bruxellensis with an expression-free CRISPR-Cas9 system.</title>
        <authorList>
            <person name="Varela C."/>
            <person name="Bartel C."/>
            <person name="Onetto C."/>
            <person name="Borneman A."/>
        </authorList>
    </citation>
    <scope>NUCLEOTIDE SEQUENCE [LARGE SCALE GENOMIC DNA]</scope>
    <source>
        <strain evidence="15 18">AWRI1613</strain>
    </source>
</reference>
<comment type="cofactor">
    <cofactor evidence="1">
        <name>[4Fe-4S] cluster</name>
        <dbReference type="ChEBI" id="CHEBI:49883"/>
    </cofactor>
</comment>
<dbReference type="GO" id="GO:0061799">
    <property type="term" value="F:cyclic pyranopterin monophosphate synthase activity"/>
    <property type="evidence" value="ECO:0007669"/>
    <property type="project" value="TreeGrafter"/>
</dbReference>
<comment type="pathway">
    <text evidence="2">Cofactor biosynthesis; molybdopterin biosynthesis.</text>
</comment>
<evidence type="ECO:0000256" key="4">
    <source>
        <dbReference type="ARBA" id="ARBA00022485"/>
    </source>
</evidence>
<keyword evidence="12" id="KW-0456">Lyase</keyword>
<keyword evidence="10" id="KW-0342">GTP-binding</keyword>
<dbReference type="UniPathway" id="UPA00344"/>
<evidence type="ECO:0000313" key="15">
    <source>
        <dbReference type="EMBL" id="KAF6012774.1"/>
    </source>
</evidence>
<evidence type="ECO:0000313" key="18">
    <source>
        <dbReference type="Proteomes" id="UP000568158"/>
    </source>
</evidence>
<reference evidence="16 17" key="1">
    <citation type="submission" date="2019-07" db="EMBL/GenBank/DDBJ databases">
        <authorList>
            <person name="Friedrich A."/>
            <person name="Schacherer J."/>
        </authorList>
    </citation>
    <scope>NUCLEOTIDE SEQUENCE [LARGE SCALE GENOMIC DNA]</scope>
</reference>
<organism evidence="16 17">
    <name type="scientific">Dekkera bruxellensis</name>
    <name type="common">Brettanomyces custersii</name>
    <dbReference type="NCBI Taxonomy" id="5007"/>
    <lineage>
        <taxon>Eukaryota</taxon>
        <taxon>Fungi</taxon>
        <taxon>Dikarya</taxon>
        <taxon>Ascomycota</taxon>
        <taxon>Saccharomycotina</taxon>
        <taxon>Pichiomycetes</taxon>
        <taxon>Pichiales</taxon>
        <taxon>Pichiaceae</taxon>
        <taxon>Brettanomyces</taxon>
    </lineage>
</organism>
<dbReference type="NCBIfam" id="TIGR02666">
    <property type="entry name" value="moaA"/>
    <property type="match status" value="1"/>
</dbReference>
<keyword evidence="5" id="KW-0949">S-adenosyl-L-methionine</keyword>
<dbReference type="GO" id="GO:0051539">
    <property type="term" value="F:4 iron, 4 sulfur cluster binding"/>
    <property type="evidence" value="ECO:0007669"/>
    <property type="project" value="UniProtKB-KW"/>
</dbReference>
<dbReference type="InterPro" id="IPR058240">
    <property type="entry name" value="rSAM_sf"/>
</dbReference>
<dbReference type="Pfam" id="PF04055">
    <property type="entry name" value="Radical_SAM"/>
    <property type="match status" value="1"/>
</dbReference>
<dbReference type="InterPro" id="IPR040064">
    <property type="entry name" value="MoaA-like"/>
</dbReference>
<keyword evidence="11" id="KW-0501">Molybdenum cofactor biosynthesis</keyword>
<dbReference type="AlphaFoldDB" id="A0A7D9H1Y4"/>
<dbReference type="InterPro" id="IPR006638">
    <property type="entry name" value="Elp3/MiaA/NifB-like_rSAM"/>
</dbReference>
<dbReference type="PANTHER" id="PTHR22960">
    <property type="entry name" value="MOLYBDOPTERIN COFACTOR SYNTHESIS PROTEIN A"/>
    <property type="match status" value="1"/>
</dbReference>
<accession>A0A7D9H1Y4</accession>
<evidence type="ECO:0000256" key="7">
    <source>
        <dbReference type="ARBA" id="ARBA00022741"/>
    </source>
</evidence>
<evidence type="ECO:0000256" key="9">
    <source>
        <dbReference type="ARBA" id="ARBA00023014"/>
    </source>
</evidence>
<proteinExistence type="inferred from homology"/>
<dbReference type="GO" id="GO:0006777">
    <property type="term" value="P:Mo-molybdopterin cofactor biosynthetic process"/>
    <property type="evidence" value="ECO:0007669"/>
    <property type="project" value="UniProtKB-KW"/>
</dbReference>
<dbReference type="SFLD" id="SFLDG01386">
    <property type="entry name" value="main_SPASM_domain-containing"/>
    <property type="match status" value="1"/>
</dbReference>
<dbReference type="SFLD" id="SFLDG01383">
    <property type="entry name" value="cyclic_pyranopterin_phosphate"/>
    <property type="match status" value="1"/>
</dbReference>
<keyword evidence="9" id="KW-0411">Iron-sulfur</keyword>
<keyword evidence="17" id="KW-1185">Reference proteome</keyword>
<evidence type="ECO:0000256" key="2">
    <source>
        <dbReference type="ARBA" id="ARBA00005046"/>
    </source>
</evidence>
<dbReference type="Proteomes" id="UP000478008">
    <property type="component" value="Unassembled WGS sequence"/>
</dbReference>
<dbReference type="Proteomes" id="UP000568158">
    <property type="component" value="Unassembled WGS sequence"/>
</dbReference>
<evidence type="ECO:0000256" key="10">
    <source>
        <dbReference type="ARBA" id="ARBA00023134"/>
    </source>
</evidence>
<name>A0A7D9H1Y4_DEKBR</name>
<evidence type="ECO:0000313" key="16">
    <source>
        <dbReference type="EMBL" id="VUG19766.1"/>
    </source>
</evidence>
<comment type="catalytic activity">
    <reaction evidence="13">
        <text>GTP + AH2 + S-adenosyl-L-methionine = (8S)-3',8-cyclo-7,8-dihydroguanosine 5'-triphosphate + 5'-deoxyadenosine + L-methionine + A + H(+)</text>
        <dbReference type="Rhea" id="RHEA:49576"/>
        <dbReference type="ChEBI" id="CHEBI:13193"/>
        <dbReference type="ChEBI" id="CHEBI:15378"/>
        <dbReference type="ChEBI" id="CHEBI:17319"/>
        <dbReference type="ChEBI" id="CHEBI:17499"/>
        <dbReference type="ChEBI" id="CHEBI:37565"/>
        <dbReference type="ChEBI" id="CHEBI:57844"/>
        <dbReference type="ChEBI" id="CHEBI:59789"/>
        <dbReference type="ChEBI" id="CHEBI:131766"/>
        <dbReference type="EC" id="4.1.99.22"/>
    </reaction>
</comment>
<feature type="domain" description="Radical SAM core" evidence="14">
    <location>
        <begin position="96"/>
        <end position="309"/>
    </location>
</feature>
<dbReference type="GO" id="GO:0005525">
    <property type="term" value="F:GTP binding"/>
    <property type="evidence" value="ECO:0007669"/>
    <property type="project" value="UniProtKB-KW"/>
</dbReference>
<evidence type="ECO:0000256" key="1">
    <source>
        <dbReference type="ARBA" id="ARBA00001966"/>
    </source>
</evidence>
<dbReference type="SFLD" id="SFLDG01067">
    <property type="entry name" value="SPASM/twitch_domain_containing"/>
    <property type="match status" value="1"/>
</dbReference>
<keyword evidence="6" id="KW-0479">Metal-binding</keyword>
<evidence type="ECO:0000256" key="12">
    <source>
        <dbReference type="ARBA" id="ARBA00023239"/>
    </source>
</evidence>
<keyword evidence="8" id="KW-0408">Iron</keyword>
<dbReference type="GO" id="GO:0046872">
    <property type="term" value="F:metal ion binding"/>
    <property type="evidence" value="ECO:0007669"/>
    <property type="project" value="UniProtKB-KW"/>
</dbReference>
<dbReference type="CDD" id="cd21117">
    <property type="entry name" value="Twitch_MoaA"/>
    <property type="match status" value="1"/>
</dbReference>
<dbReference type="PROSITE" id="PS51918">
    <property type="entry name" value="RADICAL_SAM"/>
    <property type="match status" value="1"/>
</dbReference>
<dbReference type="InterPro" id="IPR050105">
    <property type="entry name" value="MoCo_biosynth_MoaA/MoaC"/>
</dbReference>
<evidence type="ECO:0000256" key="6">
    <source>
        <dbReference type="ARBA" id="ARBA00022723"/>
    </source>
</evidence>